<organism evidence="2 3">
    <name type="scientific">Pollutimonas bauzanensis</name>
    <dbReference type="NCBI Taxonomy" id="658167"/>
    <lineage>
        <taxon>Bacteria</taxon>
        <taxon>Pseudomonadati</taxon>
        <taxon>Pseudomonadota</taxon>
        <taxon>Betaproteobacteria</taxon>
        <taxon>Burkholderiales</taxon>
        <taxon>Alcaligenaceae</taxon>
        <taxon>Pollutimonas</taxon>
    </lineage>
</organism>
<dbReference type="RefSeq" id="WP_073103614.1">
    <property type="nucleotide sequence ID" value="NZ_FQXE01000006.1"/>
</dbReference>
<name>A0A1M5X4B1_9BURK</name>
<dbReference type="CDD" id="cd03811">
    <property type="entry name" value="GT4_GT28_WabH-like"/>
    <property type="match status" value="1"/>
</dbReference>
<evidence type="ECO:0000313" key="3">
    <source>
        <dbReference type="Proteomes" id="UP000184226"/>
    </source>
</evidence>
<dbReference type="OrthoDB" id="570545at2"/>
<evidence type="ECO:0000259" key="1">
    <source>
        <dbReference type="Pfam" id="PF13439"/>
    </source>
</evidence>
<proteinExistence type="predicted"/>
<gene>
    <name evidence="2" type="ORF">SAMN04488135_106140</name>
</gene>
<sequence>MRNTSNPGKADSGRLALFIPSLNGGGAERVIVSLANGFARQGIGVDLVLVKKAGVYLPQVDPGVRIIDLQGRRALTSLFALAAYLKRERPRAMLSAMNYVNVVAIWARFLSGSGARLVISEHANLSQAVADTQGPVSKVLPWLMKKSYARADAIVAVSDGVADDLSATLGYARDTVSTCHNPIETVELAARSREALLHPWFAPGEPPVIIGVGRLSREKDFPMLIDAFHQLRRSTRARLVILGEGGERPLLESLKNASPYQDDILLAGFQANPYNWMRGASVFVLSSRWEGFGNVLVEAMACGTPVVSTACPSGPAEILEQGRWGRLVPVGDAGALAGALKHTLADASPPDVETRARAFSVANAVDAYLHVLDPDERLRHS</sequence>
<feature type="domain" description="Glycosyltransferase subfamily 4-like N-terminal" evidence="1">
    <location>
        <begin position="25"/>
        <end position="185"/>
    </location>
</feature>
<dbReference type="PANTHER" id="PTHR12526">
    <property type="entry name" value="GLYCOSYLTRANSFERASE"/>
    <property type="match status" value="1"/>
</dbReference>
<dbReference type="Pfam" id="PF13692">
    <property type="entry name" value="Glyco_trans_1_4"/>
    <property type="match status" value="1"/>
</dbReference>
<keyword evidence="3" id="KW-1185">Reference proteome</keyword>
<dbReference type="EMBL" id="FQXE01000006">
    <property type="protein sequence ID" value="SHH94655.1"/>
    <property type="molecule type" value="Genomic_DNA"/>
</dbReference>
<evidence type="ECO:0000313" key="2">
    <source>
        <dbReference type="EMBL" id="SHH94655.1"/>
    </source>
</evidence>
<dbReference type="AlphaFoldDB" id="A0A1M5X4B1"/>
<keyword evidence="2" id="KW-0808">Transferase</keyword>
<accession>A0A1M5X4B1</accession>
<dbReference type="GO" id="GO:0016757">
    <property type="term" value="F:glycosyltransferase activity"/>
    <property type="evidence" value="ECO:0007669"/>
    <property type="project" value="UniProtKB-ARBA"/>
</dbReference>
<reference evidence="2 3" key="1">
    <citation type="submission" date="2016-11" db="EMBL/GenBank/DDBJ databases">
        <authorList>
            <person name="Jaros S."/>
            <person name="Januszkiewicz K."/>
            <person name="Wedrychowicz H."/>
        </authorList>
    </citation>
    <scope>NUCLEOTIDE SEQUENCE [LARGE SCALE GENOMIC DNA]</scope>
    <source>
        <strain evidence="2 3">CGMCC 1.10190</strain>
    </source>
</reference>
<dbReference type="SUPFAM" id="SSF53756">
    <property type="entry name" value="UDP-Glycosyltransferase/glycogen phosphorylase"/>
    <property type="match status" value="1"/>
</dbReference>
<dbReference type="STRING" id="658167.SAMN04488135_106140"/>
<dbReference type="Pfam" id="PF13439">
    <property type="entry name" value="Glyco_transf_4"/>
    <property type="match status" value="1"/>
</dbReference>
<dbReference type="Proteomes" id="UP000184226">
    <property type="component" value="Unassembled WGS sequence"/>
</dbReference>
<dbReference type="Gene3D" id="3.40.50.2000">
    <property type="entry name" value="Glycogen Phosphorylase B"/>
    <property type="match status" value="2"/>
</dbReference>
<dbReference type="InterPro" id="IPR028098">
    <property type="entry name" value="Glyco_trans_4-like_N"/>
</dbReference>
<protein>
    <submittedName>
        <fullName evidence="2">Glycosyltransferase involved in cell wall bisynthesis</fullName>
    </submittedName>
</protein>
<dbReference type="PANTHER" id="PTHR12526:SF630">
    <property type="entry name" value="GLYCOSYLTRANSFERASE"/>
    <property type="match status" value="1"/>
</dbReference>